<dbReference type="Pfam" id="PF19404">
    <property type="entry name" value="DUF5977"/>
    <property type="match status" value="1"/>
</dbReference>
<name>A0A8H9FZF5_9SPHI</name>
<protein>
    <recommendedName>
        <fullName evidence="1">DUF5977 domain-containing protein</fullName>
    </recommendedName>
</protein>
<evidence type="ECO:0000313" key="2">
    <source>
        <dbReference type="EMBL" id="GGE17821.1"/>
    </source>
</evidence>
<evidence type="ECO:0000259" key="1">
    <source>
        <dbReference type="Pfam" id="PF19404"/>
    </source>
</evidence>
<dbReference type="RefSeq" id="WP_182498351.1">
    <property type="nucleotide sequence ID" value="NZ_BMKM01000003.1"/>
</dbReference>
<gene>
    <name evidence="2" type="ORF">GCM10011516_14370</name>
</gene>
<dbReference type="Proteomes" id="UP000614460">
    <property type="component" value="Unassembled WGS sequence"/>
</dbReference>
<accession>A0A8H9FZF5</accession>
<proteinExistence type="predicted"/>
<dbReference type="EMBL" id="BMKM01000003">
    <property type="protein sequence ID" value="GGE17821.1"/>
    <property type="molecule type" value="Genomic_DNA"/>
</dbReference>
<dbReference type="InterPro" id="IPR046020">
    <property type="entry name" value="DUF5977"/>
</dbReference>
<organism evidence="2 3">
    <name type="scientific">Sphingobacterium cellulitidis</name>
    <dbReference type="NCBI Taxonomy" id="1768011"/>
    <lineage>
        <taxon>Bacteria</taxon>
        <taxon>Pseudomonadati</taxon>
        <taxon>Bacteroidota</taxon>
        <taxon>Sphingobacteriia</taxon>
        <taxon>Sphingobacteriales</taxon>
        <taxon>Sphingobacteriaceae</taxon>
        <taxon>Sphingobacterium</taxon>
    </lineage>
</organism>
<feature type="domain" description="DUF5977" evidence="1">
    <location>
        <begin position="1010"/>
        <end position="1074"/>
    </location>
</feature>
<sequence>MLIFHTFVLGQEKYFTDFKRVAIKSPEVSVFQKHTYYPMDLQTGKSNIFIPLHDIQVGWLNLPISLNYHTGGIKVTEKASQIGLGWVLEAGGVITRSKNGGNDLLKKGYPSVRFSIPSISDVNYPIPGVDFYFKYLFGAEYPAKDINRMNDLEPDMFTYSFKGTSGVFYLIDSVQCLQKNASAIKIKKQNNNFIIQDDEGTNYYFDIRETVSSTGGKRVVSGNRISFQSNSNGQFDGWDIVHSTDEQQPMFDDNVVSEDAWYLTKIISANLKDTILLEYGYENYSVINERTGQSCEFLYYSTRPEINRNVVIEESFTTSNFSKPYLMGIKAGGERMEMIYVVNDRLDVNVSKRRLAKIKVYNQYNLCYKQVVLSNNVYFNAADGDDKRMKLAGVNFENPETNLVENSYKFSYFENDLPSLNSNAQDYWGYHNGQPNGDLIPKLRYSIGSGNMLFIGSADRTARQDKMLAFSLNTIEFPNGAMHRYIFSGNYGKKYNSDQVVLVGGLKIDEIFIYPNKMDLNVYYRRKYTYKFNGVSDIGKIHGNIGAENSLSFSQDLLSAYGNTRNFYLKINSLPNYNFQAENVPILEYDEVIVEDFDNLNLQNGKIVSKFSRIGDPITFSPSQLPSEVKEGYLFHLNQLVDMSYPEVTLNTMNNRYIPSKIFYPVSSKQVLIEELQYDNKNNLIAETKNEYVNSSFTNVVKGFSVSAISTYFSKPGLVDPIDYYPERYSYFLYEIPIGDRLLKKTVKRDFFSNGTVQRDFSYSYIDSVGLVKQIIESGSTSQPNVIDIFYPKNFNTGVTPWLGTLQINNFWQPLRVTKKIGDLLIHGEVYEYDSLLQLKAVYRSSTNSPSNFDAQVFLPSDYRLEDAMLYDRGRLVQYQHLKKAPTSYLWGYQYGMPIAHLQGLPFSVLKGAMDIDAINAKNSTREYVSNKIKHMYLLAPLAVGQLNGYEYEPQIGVTKHFTPSGQVFLYAYDGLGRLNAELNEKSELFKTYTYNYGGTVVSLPIVPYYYNVERRQSFTKNDCSNGQMGGSVDYVVPRAIYFSTVSQASVDSMANLDILENGQNYANRLGTCNQSNVLVPVTVDVETSNPPYSIDFKLVNSATGNQYTCTSIMGNIGCTLSVPQGNYTIVYNASNTLPMVFKFVILINGIEYEGGRASQNTTFYQNVSVSASNPLKLHIFSKYDRLGN</sequence>
<reference evidence="2" key="1">
    <citation type="journal article" date="2014" name="Int. J. Syst. Evol. Microbiol.">
        <title>Complete genome sequence of Corynebacterium casei LMG S-19264T (=DSM 44701T), isolated from a smear-ripened cheese.</title>
        <authorList>
            <consortium name="US DOE Joint Genome Institute (JGI-PGF)"/>
            <person name="Walter F."/>
            <person name="Albersmeier A."/>
            <person name="Kalinowski J."/>
            <person name="Ruckert C."/>
        </authorList>
    </citation>
    <scope>NUCLEOTIDE SEQUENCE</scope>
    <source>
        <strain evidence="2">CGMCC 1.15966</strain>
    </source>
</reference>
<evidence type="ECO:0000313" key="3">
    <source>
        <dbReference type="Proteomes" id="UP000614460"/>
    </source>
</evidence>
<keyword evidence="3" id="KW-1185">Reference proteome</keyword>
<comment type="caution">
    <text evidence="2">The sequence shown here is derived from an EMBL/GenBank/DDBJ whole genome shotgun (WGS) entry which is preliminary data.</text>
</comment>
<dbReference type="AlphaFoldDB" id="A0A8H9FZF5"/>
<reference evidence="2" key="2">
    <citation type="submission" date="2020-09" db="EMBL/GenBank/DDBJ databases">
        <authorList>
            <person name="Sun Q."/>
            <person name="Zhou Y."/>
        </authorList>
    </citation>
    <scope>NUCLEOTIDE SEQUENCE</scope>
    <source>
        <strain evidence="2">CGMCC 1.15966</strain>
    </source>
</reference>